<name>A0A2J6TNA0_9HELO</name>
<dbReference type="OrthoDB" id="443402at2759"/>
<organism evidence="2 3">
    <name type="scientific">Hyaloscypha bicolor E</name>
    <dbReference type="NCBI Taxonomy" id="1095630"/>
    <lineage>
        <taxon>Eukaryota</taxon>
        <taxon>Fungi</taxon>
        <taxon>Dikarya</taxon>
        <taxon>Ascomycota</taxon>
        <taxon>Pezizomycotina</taxon>
        <taxon>Leotiomycetes</taxon>
        <taxon>Helotiales</taxon>
        <taxon>Hyaloscyphaceae</taxon>
        <taxon>Hyaloscypha</taxon>
        <taxon>Hyaloscypha bicolor</taxon>
    </lineage>
</organism>
<dbReference type="InterPro" id="IPR056693">
    <property type="entry name" value="DUF7791"/>
</dbReference>
<feature type="domain" description="DUF7791" evidence="1">
    <location>
        <begin position="26"/>
        <end position="112"/>
    </location>
</feature>
<dbReference type="AlphaFoldDB" id="A0A2J6TNA0"/>
<proteinExistence type="predicted"/>
<evidence type="ECO:0000313" key="3">
    <source>
        <dbReference type="Proteomes" id="UP000235371"/>
    </source>
</evidence>
<gene>
    <name evidence="2" type="ORF">K444DRAFT_625868</name>
</gene>
<reference evidence="2 3" key="1">
    <citation type="submission" date="2016-04" db="EMBL/GenBank/DDBJ databases">
        <title>A degradative enzymes factory behind the ericoid mycorrhizal symbiosis.</title>
        <authorList>
            <consortium name="DOE Joint Genome Institute"/>
            <person name="Martino E."/>
            <person name="Morin E."/>
            <person name="Grelet G."/>
            <person name="Kuo A."/>
            <person name="Kohler A."/>
            <person name="Daghino S."/>
            <person name="Barry K."/>
            <person name="Choi C."/>
            <person name="Cichocki N."/>
            <person name="Clum A."/>
            <person name="Copeland A."/>
            <person name="Hainaut M."/>
            <person name="Haridas S."/>
            <person name="Labutti K."/>
            <person name="Lindquist E."/>
            <person name="Lipzen A."/>
            <person name="Khouja H.-R."/>
            <person name="Murat C."/>
            <person name="Ohm R."/>
            <person name="Olson A."/>
            <person name="Spatafora J."/>
            <person name="Veneault-Fourrey C."/>
            <person name="Henrissat B."/>
            <person name="Grigoriev I."/>
            <person name="Martin F."/>
            <person name="Perotto S."/>
        </authorList>
    </citation>
    <scope>NUCLEOTIDE SEQUENCE [LARGE SCALE GENOMIC DNA]</scope>
    <source>
        <strain evidence="2 3">E</strain>
    </source>
</reference>
<dbReference type="Pfam" id="PF25053">
    <property type="entry name" value="DUF7791"/>
    <property type="match status" value="1"/>
</dbReference>
<dbReference type="RefSeq" id="XP_024741397.1">
    <property type="nucleotide sequence ID" value="XM_024882577.1"/>
</dbReference>
<evidence type="ECO:0000259" key="1">
    <source>
        <dbReference type="Pfam" id="PF25053"/>
    </source>
</evidence>
<dbReference type="Proteomes" id="UP000235371">
    <property type="component" value="Unassembled WGS sequence"/>
</dbReference>
<sequence>MNSLAPEPPNPDHRGPISIVLGTFNNMSDREVRKQKRLDARTKGLLEVSGEEAGEVQLRCRVGFLHRTVGEFLNKRDIKARFIESAGPNFSPKISLCHGFLTVTKFIPPPLDRSSGTALEAEPRLYVRNRHRLSTDGGD</sequence>
<keyword evidence="3" id="KW-1185">Reference proteome</keyword>
<accession>A0A2J6TNA0</accession>
<dbReference type="EMBL" id="KZ613753">
    <property type="protein sequence ID" value="PMD64493.1"/>
    <property type="molecule type" value="Genomic_DNA"/>
</dbReference>
<evidence type="ECO:0000313" key="2">
    <source>
        <dbReference type="EMBL" id="PMD64493.1"/>
    </source>
</evidence>
<dbReference type="GeneID" id="36590654"/>
<dbReference type="InParanoid" id="A0A2J6TNA0"/>
<protein>
    <recommendedName>
        <fullName evidence="1">DUF7791 domain-containing protein</fullName>
    </recommendedName>
</protein>